<keyword evidence="6" id="KW-0325">Glycoprotein</keyword>
<proteinExistence type="inferred from homology"/>
<dbReference type="AlphaFoldDB" id="M5G6T1"/>
<dbReference type="InterPro" id="IPR018202">
    <property type="entry name" value="Ser_caboxypep_ser_AS"/>
</dbReference>
<dbReference type="GO" id="GO:0000324">
    <property type="term" value="C:fungal-type vacuole"/>
    <property type="evidence" value="ECO:0007669"/>
    <property type="project" value="TreeGrafter"/>
</dbReference>
<dbReference type="GO" id="GO:0004185">
    <property type="term" value="F:serine-type carboxypeptidase activity"/>
    <property type="evidence" value="ECO:0007669"/>
    <property type="project" value="UniProtKB-UniRule"/>
</dbReference>
<dbReference type="MEROPS" id="S10.001"/>
<dbReference type="PROSITE" id="PS00131">
    <property type="entry name" value="CARBOXYPEPT_SER_SER"/>
    <property type="match status" value="1"/>
</dbReference>
<dbReference type="InterPro" id="IPR001563">
    <property type="entry name" value="Peptidase_S10"/>
</dbReference>
<comment type="similarity">
    <text evidence="1 7">Belongs to the peptidase S10 family.</text>
</comment>
<name>M5G6T1_DACPD</name>
<dbReference type="GO" id="GO:0006508">
    <property type="term" value="P:proteolysis"/>
    <property type="evidence" value="ECO:0007669"/>
    <property type="project" value="UniProtKB-KW"/>
</dbReference>
<gene>
    <name evidence="8" type="ORF">DACRYDRAFT_89251</name>
</gene>
<dbReference type="PRINTS" id="PR00724">
    <property type="entry name" value="CRBOXYPTASEC"/>
</dbReference>
<evidence type="ECO:0000256" key="4">
    <source>
        <dbReference type="ARBA" id="ARBA00022729"/>
    </source>
</evidence>
<dbReference type="Proteomes" id="UP000030653">
    <property type="component" value="Unassembled WGS sequence"/>
</dbReference>
<evidence type="ECO:0000256" key="3">
    <source>
        <dbReference type="ARBA" id="ARBA00022670"/>
    </source>
</evidence>
<dbReference type="PANTHER" id="PTHR11802">
    <property type="entry name" value="SERINE PROTEASE FAMILY S10 SERINE CARBOXYPEPTIDASE"/>
    <property type="match status" value="1"/>
</dbReference>
<accession>M5G6T1</accession>
<reference evidence="8 9" key="1">
    <citation type="journal article" date="2012" name="Science">
        <title>The Paleozoic origin of enzymatic lignin decomposition reconstructed from 31 fungal genomes.</title>
        <authorList>
            <person name="Floudas D."/>
            <person name="Binder M."/>
            <person name="Riley R."/>
            <person name="Barry K."/>
            <person name="Blanchette R.A."/>
            <person name="Henrissat B."/>
            <person name="Martinez A.T."/>
            <person name="Otillar R."/>
            <person name="Spatafora J.W."/>
            <person name="Yadav J.S."/>
            <person name="Aerts A."/>
            <person name="Benoit I."/>
            <person name="Boyd A."/>
            <person name="Carlson A."/>
            <person name="Copeland A."/>
            <person name="Coutinho P.M."/>
            <person name="de Vries R.P."/>
            <person name="Ferreira P."/>
            <person name="Findley K."/>
            <person name="Foster B."/>
            <person name="Gaskell J."/>
            <person name="Glotzer D."/>
            <person name="Gorecki P."/>
            <person name="Heitman J."/>
            <person name="Hesse C."/>
            <person name="Hori C."/>
            <person name="Igarashi K."/>
            <person name="Jurgens J.A."/>
            <person name="Kallen N."/>
            <person name="Kersten P."/>
            <person name="Kohler A."/>
            <person name="Kuees U."/>
            <person name="Kumar T.K.A."/>
            <person name="Kuo A."/>
            <person name="LaButti K."/>
            <person name="Larrondo L.F."/>
            <person name="Lindquist E."/>
            <person name="Ling A."/>
            <person name="Lombard V."/>
            <person name="Lucas S."/>
            <person name="Lundell T."/>
            <person name="Martin R."/>
            <person name="McLaughlin D.J."/>
            <person name="Morgenstern I."/>
            <person name="Morin E."/>
            <person name="Murat C."/>
            <person name="Nagy L.G."/>
            <person name="Nolan M."/>
            <person name="Ohm R.A."/>
            <person name="Patyshakuliyeva A."/>
            <person name="Rokas A."/>
            <person name="Ruiz-Duenas F.J."/>
            <person name="Sabat G."/>
            <person name="Salamov A."/>
            <person name="Samejima M."/>
            <person name="Schmutz J."/>
            <person name="Slot J.C."/>
            <person name="St John F."/>
            <person name="Stenlid J."/>
            <person name="Sun H."/>
            <person name="Sun S."/>
            <person name="Syed K."/>
            <person name="Tsang A."/>
            <person name="Wiebenga A."/>
            <person name="Young D."/>
            <person name="Pisabarro A."/>
            <person name="Eastwood D.C."/>
            <person name="Martin F."/>
            <person name="Cullen D."/>
            <person name="Grigoriev I.V."/>
            <person name="Hibbett D.S."/>
        </authorList>
    </citation>
    <scope>NUCLEOTIDE SEQUENCE [LARGE SCALE GENOMIC DNA]</scope>
    <source>
        <strain evidence="8 9">DJM-731 SS1</strain>
    </source>
</reference>
<organism evidence="8 9">
    <name type="scientific">Dacryopinax primogenitus (strain DJM 731)</name>
    <name type="common">Brown rot fungus</name>
    <dbReference type="NCBI Taxonomy" id="1858805"/>
    <lineage>
        <taxon>Eukaryota</taxon>
        <taxon>Fungi</taxon>
        <taxon>Dikarya</taxon>
        <taxon>Basidiomycota</taxon>
        <taxon>Agaricomycotina</taxon>
        <taxon>Dacrymycetes</taxon>
        <taxon>Dacrymycetales</taxon>
        <taxon>Dacrymycetaceae</taxon>
        <taxon>Dacryopinax</taxon>
    </lineage>
</organism>
<keyword evidence="3 7" id="KW-0645">Protease</keyword>
<dbReference type="InterPro" id="IPR029058">
    <property type="entry name" value="AB_hydrolase_fold"/>
</dbReference>
<evidence type="ECO:0000256" key="1">
    <source>
        <dbReference type="ARBA" id="ARBA00009431"/>
    </source>
</evidence>
<evidence type="ECO:0000313" key="8">
    <source>
        <dbReference type="EMBL" id="EJU01527.1"/>
    </source>
</evidence>
<dbReference type="HOGENOM" id="CLU_008523_10_4_1"/>
<dbReference type="Gene3D" id="3.40.50.1820">
    <property type="entry name" value="alpha/beta hydrolase"/>
    <property type="match status" value="1"/>
</dbReference>
<keyword evidence="9" id="KW-1185">Reference proteome</keyword>
<protein>
    <recommendedName>
        <fullName evidence="7">Carboxypeptidase</fullName>
        <ecNumber evidence="7">3.4.16.-</ecNumber>
    </recommendedName>
</protein>
<keyword evidence="5 7" id="KW-0378">Hydrolase</keyword>
<dbReference type="Pfam" id="PF00450">
    <property type="entry name" value="Peptidase_S10"/>
    <property type="match status" value="2"/>
</dbReference>
<dbReference type="STRING" id="1858805.M5G6T1"/>
<evidence type="ECO:0000256" key="7">
    <source>
        <dbReference type="RuleBase" id="RU361156"/>
    </source>
</evidence>
<evidence type="ECO:0000256" key="5">
    <source>
        <dbReference type="ARBA" id="ARBA00022801"/>
    </source>
</evidence>
<keyword evidence="2 7" id="KW-0121">Carboxypeptidase</keyword>
<sequence length="459" mass="51303">MLCSRCIFLVLFDDKIKDLQMPTISTTEYTRLWHPDFPHHSVRIKRTEWCDPVVAAYTGYVDAGPRHMFFYYFESRRSPATDPLLLWLTGGPGGSSAIGLLMELGPCRVLPVSSTTPTSNSGTAPHPYSWNTQANLLFLDQPAGVGFSYLDPEAGGVRGTSEEAAKDVFAFLHAFLEGFGMQGRDFHISGESYAGRYIPVYASYIIDSNRRAAFQGLQPINLKSVLIGNGYTDVPTMLTSYYDLACLNVSVPPYLDISQCVRMKPVIPRCEQMLRDGCVTVRDELGCGAARAFCESELWMPTWKSGRNPYNVAEICPTTDNPVVSCYPIMQWMSAYLNLISTLSLLGVDEHAKEYYVTGLLERGMDVLIYVGTYDNVCNWVGNSRWVEALEWTGQLAFNSRDLTEWTVHGRRAGLTKHAKGLTFATVDAAGHMVPYDKPVEALAMLNRWLEKRSLHQGE</sequence>
<dbReference type="RefSeq" id="XP_040628424.1">
    <property type="nucleotide sequence ID" value="XM_040776901.1"/>
</dbReference>
<evidence type="ECO:0000256" key="6">
    <source>
        <dbReference type="ARBA" id="ARBA00023180"/>
    </source>
</evidence>
<dbReference type="SUPFAM" id="SSF53474">
    <property type="entry name" value="alpha/beta-Hydrolases"/>
    <property type="match status" value="1"/>
</dbReference>
<dbReference type="PANTHER" id="PTHR11802:SF113">
    <property type="entry name" value="SERINE CARBOXYPEPTIDASE CTSA-4.1"/>
    <property type="match status" value="1"/>
</dbReference>
<dbReference type="EC" id="3.4.16.-" evidence="7"/>
<dbReference type="GeneID" id="63691963"/>
<dbReference type="EMBL" id="JH795864">
    <property type="protein sequence ID" value="EJU01527.1"/>
    <property type="molecule type" value="Genomic_DNA"/>
</dbReference>
<evidence type="ECO:0000256" key="2">
    <source>
        <dbReference type="ARBA" id="ARBA00022645"/>
    </source>
</evidence>
<dbReference type="OrthoDB" id="443318at2759"/>
<dbReference type="Gene3D" id="1.10.287.410">
    <property type="match status" value="1"/>
</dbReference>
<keyword evidence="4" id="KW-0732">Signal</keyword>
<evidence type="ECO:0000313" key="9">
    <source>
        <dbReference type="Proteomes" id="UP000030653"/>
    </source>
</evidence>